<keyword evidence="1" id="KW-0812">Transmembrane</keyword>
<sequence length="131" mass="14740">MSDRMQPPAPPSEDQGVNTDRWLEPGKANLQVIYALYLVSALGGITVIIGVVLAYMNRGKCSEWLETHYTWLIRTFWLGLLYGFISFLLFVVLIGMPLMVAVAVLMVVRLVIGLQKLGRNKPILHPDSWLI</sequence>
<reference evidence="2 3" key="1">
    <citation type="journal article" date="2013" name="Int. J. Syst. Evol. Microbiol.">
        <title>Hoeflea suaedae sp. nov., an endophytic bacterium isolated from the root of the halophyte Suaeda maritima.</title>
        <authorList>
            <person name="Chung E.J."/>
            <person name="Park J.A."/>
            <person name="Pramanik P."/>
            <person name="Bibi F."/>
            <person name="Jeon C.O."/>
            <person name="Chung Y.R."/>
        </authorList>
    </citation>
    <scope>NUCLEOTIDE SEQUENCE [LARGE SCALE GENOMIC DNA]</scope>
    <source>
        <strain evidence="2 3">YC6898</strain>
    </source>
</reference>
<dbReference type="OrthoDB" id="5405464at2"/>
<dbReference type="RefSeq" id="WP_133283301.1">
    <property type="nucleotide sequence ID" value="NZ_SMSI01000001.1"/>
</dbReference>
<evidence type="ECO:0008006" key="4">
    <source>
        <dbReference type="Google" id="ProtNLM"/>
    </source>
</evidence>
<name>A0A4R5PN68_9HYPH</name>
<comment type="caution">
    <text evidence="2">The sequence shown here is derived from an EMBL/GenBank/DDBJ whole genome shotgun (WGS) entry which is preliminary data.</text>
</comment>
<organism evidence="2 3">
    <name type="scientific">Pseudohoeflea suaedae</name>
    <dbReference type="NCBI Taxonomy" id="877384"/>
    <lineage>
        <taxon>Bacteria</taxon>
        <taxon>Pseudomonadati</taxon>
        <taxon>Pseudomonadota</taxon>
        <taxon>Alphaproteobacteria</taxon>
        <taxon>Hyphomicrobiales</taxon>
        <taxon>Rhizobiaceae</taxon>
        <taxon>Pseudohoeflea</taxon>
    </lineage>
</organism>
<gene>
    <name evidence="2" type="ORF">E2A64_04980</name>
</gene>
<protein>
    <recommendedName>
        <fullName evidence="4">DUF4870 domain-containing protein</fullName>
    </recommendedName>
</protein>
<dbReference type="EMBL" id="SMSI01000001">
    <property type="protein sequence ID" value="TDH38466.1"/>
    <property type="molecule type" value="Genomic_DNA"/>
</dbReference>
<evidence type="ECO:0000313" key="2">
    <source>
        <dbReference type="EMBL" id="TDH38466.1"/>
    </source>
</evidence>
<accession>A0A4R5PN68</accession>
<proteinExistence type="predicted"/>
<feature type="transmembrane region" description="Helical" evidence="1">
    <location>
        <begin position="32"/>
        <end position="56"/>
    </location>
</feature>
<keyword evidence="1" id="KW-0472">Membrane</keyword>
<keyword evidence="1" id="KW-1133">Transmembrane helix</keyword>
<evidence type="ECO:0000313" key="3">
    <source>
        <dbReference type="Proteomes" id="UP000295131"/>
    </source>
</evidence>
<dbReference type="Proteomes" id="UP000295131">
    <property type="component" value="Unassembled WGS sequence"/>
</dbReference>
<dbReference type="AlphaFoldDB" id="A0A4R5PN68"/>
<keyword evidence="3" id="KW-1185">Reference proteome</keyword>
<evidence type="ECO:0000256" key="1">
    <source>
        <dbReference type="SAM" id="Phobius"/>
    </source>
</evidence>